<keyword evidence="4" id="KW-0560">Oxidoreductase</keyword>
<dbReference type="Pfam" id="PF07992">
    <property type="entry name" value="Pyr_redox_2"/>
    <property type="match status" value="1"/>
</dbReference>
<dbReference type="InterPro" id="IPR036188">
    <property type="entry name" value="FAD/NAD-bd_sf"/>
</dbReference>
<dbReference type="PANTHER" id="PTHR43557">
    <property type="entry name" value="APOPTOSIS-INDUCING FACTOR 1"/>
    <property type="match status" value="1"/>
</dbReference>
<organism evidence="7 8">
    <name type="scientific">Xanthobacter oligotrophicus</name>
    <dbReference type="NCBI Taxonomy" id="2607286"/>
    <lineage>
        <taxon>Bacteria</taxon>
        <taxon>Pseudomonadati</taxon>
        <taxon>Pseudomonadota</taxon>
        <taxon>Alphaproteobacteria</taxon>
        <taxon>Hyphomicrobiales</taxon>
        <taxon>Xanthobacteraceae</taxon>
        <taxon>Xanthobacter</taxon>
    </lineage>
</organism>
<reference evidence="7 8" key="1">
    <citation type="submission" date="2024-02" db="EMBL/GenBank/DDBJ databases">
        <title>Expansion and revision of Xanthobacter and proposal of Roseixanthobacter gen. nov.</title>
        <authorList>
            <person name="Soltysiak M.P.M."/>
            <person name="Jalihal A."/>
            <person name="Ory A."/>
            <person name="Chrisophersen C."/>
            <person name="Lee A.D."/>
            <person name="Boulton J."/>
            <person name="Springer M."/>
        </authorList>
    </citation>
    <scope>NUCLEOTIDE SEQUENCE [LARGE SCALE GENOMIC DNA]</scope>
    <source>
        <strain evidence="7 8">23A</strain>
    </source>
</reference>
<dbReference type="InterPro" id="IPR028202">
    <property type="entry name" value="Reductase_C"/>
</dbReference>
<evidence type="ECO:0000256" key="4">
    <source>
        <dbReference type="ARBA" id="ARBA00023002"/>
    </source>
</evidence>
<dbReference type="Gene3D" id="3.50.50.60">
    <property type="entry name" value="FAD/NAD(P)-binding domain"/>
    <property type="match status" value="2"/>
</dbReference>
<protein>
    <submittedName>
        <fullName evidence="7">FAD-dependent oxidoreductase</fullName>
    </submittedName>
</protein>
<feature type="domain" description="Reductase C-terminal" evidence="6">
    <location>
        <begin position="325"/>
        <end position="404"/>
    </location>
</feature>
<dbReference type="PANTHER" id="PTHR43557:SF2">
    <property type="entry name" value="RIESKE DOMAIN-CONTAINING PROTEIN-RELATED"/>
    <property type="match status" value="1"/>
</dbReference>
<keyword evidence="2" id="KW-0285">Flavoprotein</keyword>
<keyword evidence="3" id="KW-0274">FAD</keyword>
<dbReference type="InterPro" id="IPR023753">
    <property type="entry name" value="FAD/NAD-binding_dom"/>
</dbReference>
<keyword evidence="8" id="KW-1185">Reference proteome</keyword>
<dbReference type="InterPro" id="IPR050446">
    <property type="entry name" value="FAD-oxidoreductase/Apoptosis"/>
</dbReference>
<dbReference type="InterPro" id="IPR016156">
    <property type="entry name" value="FAD/NAD-linked_Rdtase_dimer_sf"/>
</dbReference>
<comment type="caution">
    <text evidence="7">The sequence shown here is derived from an EMBL/GenBank/DDBJ whole genome shotgun (WGS) entry which is preliminary data.</text>
</comment>
<name>A0ABW6ZZY8_9HYPH</name>
<dbReference type="SUPFAM" id="SSF51905">
    <property type="entry name" value="FAD/NAD(P)-binding domain"/>
    <property type="match status" value="2"/>
</dbReference>
<feature type="domain" description="FAD/NAD(P)-binding" evidence="5">
    <location>
        <begin position="7"/>
        <end position="305"/>
    </location>
</feature>
<dbReference type="Proteomes" id="UP001604002">
    <property type="component" value="Unassembled WGS sequence"/>
</dbReference>
<evidence type="ECO:0000313" key="7">
    <source>
        <dbReference type="EMBL" id="MFG1374321.1"/>
    </source>
</evidence>
<gene>
    <name evidence="7" type="ORF">V5F32_19250</name>
</gene>
<dbReference type="SUPFAM" id="SSF55424">
    <property type="entry name" value="FAD/NAD-linked reductases, dimerisation (C-terminal) domain"/>
    <property type="match status" value="1"/>
</dbReference>
<evidence type="ECO:0000256" key="2">
    <source>
        <dbReference type="ARBA" id="ARBA00022630"/>
    </source>
</evidence>
<dbReference type="PRINTS" id="PR00368">
    <property type="entry name" value="FADPNR"/>
</dbReference>
<evidence type="ECO:0000259" key="5">
    <source>
        <dbReference type="Pfam" id="PF07992"/>
    </source>
</evidence>
<evidence type="ECO:0000256" key="1">
    <source>
        <dbReference type="ARBA" id="ARBA00001974"/>
    </source>
</evidence>
<dbReference type="RefSeq" id="WP_393993976.1">
    <property type="nucleotide sequence ID" value="NZ_JBAFVH010000011.1"/>
</dbReference>
<evidence type="ECO:0000256" key="3">
    <source>
        <dbReference type="ARBA" id="ARBA00022827"/>
    </source>
</evidence>
<evidence type="ECO:0000259" key="6">
    <source>
        <dbReference type="Pfam" id="PF14759"/>
    </source>
</evidence>
<sequence length="408" mass="44103">MGNIDISVVVAGAGQAAASLAFRLRENGHRGPIHLVGREAWPPYQRPPLSKKYLVGELERERLFLKARELYAAHDIRLLLGHEVTRIDRATGTVAITGPDVSGLRYDALVIATGGTPRLPAGTSVSSGNIFTLRGIDDADRMRDALVPGRRLLVIGGGYVGLELAAVARKRGLEVVLVEQAERILFRVACAATADYFRALHRDHGVEIIEGAGVAALEGAADRPAVAMLTDGRRIAFDFAVFGIGIVANDGLAREAGLACDGGVLIDATGRTEDPAIFAAGDCARFPFDGQMVRLESVPNAVAQGEHIADELVHRTSRPYAPLPWFWSDQYDCKLQIAGLNMGHTAVLRRDGTKPGMRAHWYFRGDDLIACDTMNDPRSFMLAKRWLANMKLPTAEMLADPAFNAAAF</sequence>
<evidence type="ECO:0000313" key="8">
    <source>
        <dbReference type="Proteomes" id="UP001604002"/>
    </source>
</evidence>
<comment type="cofactor">
    <cofactor evidence="1">
        <name>FAD</name>
        <dbReference type="ChEBI" id="CHEBI:57692"/>
    </cofactor>
</comment>
<dbReference type="Pfam" id="PF14759">
    <property type="entry name" value="Reductase_C"/>
    <property type="match status" value="1"/>
</dbReference>
<dbReference type="EMBL" id="JBAFVH010000011">
    <property type="protein sequence ID" value="MFG1374321.1"/>
    <property type="molecule type" value="Genomic_DNA"/>
</dbReference>
<proteinExistence type="predicted"/>
<dbReference type="PRINTS" id="PR00411">
    <property type="entry name" value="PNDRDTASEI"/>
</dbReference>
<accession>A0ABW6ZZY8</accession>
<dbReference type="Gene3D" id="3.30.390.30">
    <property type="match status" value="1"/>
</dbReference>